<keyword evidence="5" id="KW-0805">Transcription regulation</keyword>
<dbReference type="PRINTS" id="PR00340">
    <property type="entry name" value="PIIGLNB"/>
</dbReference>
<protein>
    <recommendedName>
        <fullName evidence="2">Nitrogen regulatory protein P-II</fullName>
    </recommendedName>
</protein>
<keyword evidence="3 7" id="KW-0597">Phosphoprotein</keyword>
<evidence type="ECO:0000313" key="9">
    <source>
        <dbReference type="EMBL" id="TCL58334.1"/>
    </source>
</evidence>
<sequence>MIKIEAIVRTSRFEAVKDALTQIGIQGITVSEVKGCGKQKGAVEHYRGSEYEIILHPKVKIEIVTVKDNMDKIIAAIEYGARTGEIGDGKIFVSEIIEAVQVRTGQRGVGVL</sequence>
<dbReference type="PROSITE" id="PS00496">
    <property type="entry name" value="PII_GLNB_UMP"/>
    <property type="match status" value="1"/>
</dbReference>
<keyword evidence="10" id="KW-1185">Reference proteome</keyword>
<evidence type="ECO:0000256" key="8">
    <source>
        <dbReference type="RuleBase" id="RU003936"/>
    </source>
</evidence>
<dbReference type="PROSITE" id="PS00638">
    <property type="entry name" value="PII_GLNB_CTER"/>
    <property type="match status" value="1"/>
</dbReference>
<gene>
    <name evidence="9" type="ORF">EDC14_104227</name>
</gene>
<evidence type="ECO:0000256" key="7">
    <source>
        <dbReference type="PIRSR" id="PIRSR602187-50"/>
    </source>
</evidence>
<accession>A0A4R1QZB1</accession>
<dbReference type="InterPro" id="IPR002332">
    <property type="entry name" value="N-reg_PII_urydylation_site"/>
</dbReference>
<evidence type="ECO:0000256" key="5">
    <source>
        <dbReference type="ARBA" id="ARBA00023015"/>
    </source>
</evidence>
<comment type="subunit">
    <text evidence="1">Homotrimer.</text>
</comment>
<comment type="similarity">
    <text evidence="8">Belongs to the P(II) protein family.</text>
</comment>
<evidence type="ECO:0000256" key="6">
    <source>
        <dbReference type="ARBA" id="ARBA00023163"/>
    </source>
</evidence>
<comment type="caution">
    <text evidence="9">The sequence shown here is derived from an EMBL/GenBank/DDBJ whole genome shotgun (WGS) entry which is preliminary data.</text>
</comment>
<name>A0A4R1QZB1_HYDET</name>
<dbReference type="SMART" id="SM00938">
    <property type="entry name" value="P-II"/>
    <property type="match status" value="1"/>
</dbReference>
<dbReference type="InterPro" id="IPR017918">
    <property type="entry name" value="N-reg_PII_CS"/>
</dbReference>
<keyword evidence="6" id="KW-0804">Transcription</keyword>
<evidence type="ECO:0000256" key="1">
    <source>
        <dbReference type="ARBA" id="ARBA00011233"/>
    </source>
</evidence>
<dbReference type="GO" id="GO:0030234">
    <property type="term" value="F:enzyme regulator activity"/>
    <property type="evidence" value="ECO:0007669"/>
    <property type="project" value="InterPro"/>
</dbReference>
<evidence type="ECO:0000256" key="4">
    <source>
        <dbReference type="ARBA" id="ARBA00022741"/>
    </source>
</evidence>
<dbReference type="PANTHER" id="PTHR30115:SF11">
    <property type="entry name" value="NITROGEN REGULATORY PROTEIN P-II HOMOLOG"/>
    <property type="match status" value="1"/>
</dbReference>
<dbReference type="EMBL" id="SLUN01000042">
    <property type="protein sequence ID" value="TCL58334.1"/>
    <property type="molecule type" value="Genomic_DNA"/>
</dbReference>
<dbReference type="RefSeq" id="WP_132016842.1">
    <property type="nucleotide sequence ID" value="NZ_SLUN01000042.1"/>
</dbReference>
<feature type="modified residue" description="O-UMP-tyrosine" evidence="7">
    <location>
        <position position="51"/>
    </location>
</feature>
<evidence type="ECO:0000256" key="3">
    <source>
        <dbReference type="ARBA" id="ARBA00022553"/>
    </source>
</evidence>
<evidence type="ECO:0000256" key="2">
    <source>
        <dbReference type="ARBA" id="ARBA00015681"/>
    </source>
</evidence>
<dbReference type="Pfam" id="PF00543">
    <property type="entry name" value="P-II"/>
    <property type="match status" value="1"/>
</dbReference>
<dbReference type="PROSITE" id="PS51343">
    <property type="entry name" value="PII_GLNB_DOM"/>
    <property type="match status" value="1"/>
</dbReference>
<dbReference type="GO" id="GO:0005524">
    <property type="term" value="F:ATP binding"/>
    <property type="evidence" value="ECO:0007669"/>
    <property type="project" value="TreeGrafter"/>
</dbReference>
<dbReference type="GO" id="GO:0005829">
    <property type="term" value="C:cytosol"/>
    <property type="evidence" value="ECO:0007669"/>
    <property type="project" value="TreeGrafter"/>
</dbReference>
<keyword evidence="4" id="KW-0547">Nucleotide-binding</keyword>
<proteinExistence type="inferred from homology"/>
<dbReference type="InterPro" id="IPR011322">
    <property type="entry name" value="N-reg_PII-like_a/b"/>
</dbReference>
<dbReference type="InterPro" id="IPR015867">
    <property type="entry name" value="N-reg_PII/ATP_PRibTrfase_C"/>
</dbReference>
<dbReference type="Proteomes" id="UP000295008">
    <property type="component" value="Unassembled WGS sequence"/>
</dbReference>
<organism evidence="9 10">
    <name type="scientific">Hydrogenispora ethanolica</name>
    <dbReference type="NCBI Taxonomy" id="1082276"/>
    <lineage>
        <taxon>Bacteria</taxon>
        <taxon>Bacillati</taxon>
        <taxon>Bacillota</taxon>
        <taxon>Hydrogenispora</taxon>
    </lineage>
</organism>
<dbReference type="PANTHER" id="PTHR30115">
    <property type="entry name" value="NITROGEN REGULATORY PROTEIN P-II"/>
    <property type="match status" value="1"/>
</dbReference>
<dbReference type="GO" id="GO:0006808">
    <property type="term" value="P:regulation of nitrogen utilization"/>
    <property type="evidence" value="ECO:0007669"/>
    <property type="project" value="InterPro"/>
</dbReference>
<dbReference type="AlphaFoldDB" id="A0A4R1QZB1"/>
<reference evidence="9 10" key="1">
    <citation type="submission" date="2019-03" db="EMBL/GenBank/DDBJ databases">
        <title>Genomic Encyclopedia of Type Strains, Phase IV (KMG-IV): sequencing the most valuable type-strain genomes for metagenomic binning, comparative biology and taxonomic classification.</title>
        <authorList>
            <person name="Goeker M."/>
        </authorList>
    </citation>
    <scope>NUCLEOTIDE SEQUENCE [LARGE SCALE GENOMIC DNA]</scope>
    <source>
        <strain evidence="9 10">LX-B</strain>
    </source>
</reference>
<evidence type="ECO:0000313" key="10">
    <source>
        <dbReference type="Proteomes" id="UP000295008"/>
    </source>
</evidence>
<dbReference type="Gene3D" id="3.30.70.120">
    <property type="match status" value="1"/>
</dbReference>
<dbReference type="SUPFAM" id="SSF54913">
    <property type="entry name" value="GlnB-like"/>
    <property type="match status" value="1"/>
</dbReference>
<dbReference type="InterPro" id="IPR002187">
    <property type="entry name" value="N-reg_PII"/>
</dbReference>
<dbReference type="OrthoDB" id="9802729at2"/>